<evidence type="ECO:0000313" key="2">
    <source>
        <dbReference type="Proteomes" id="UP000322530"/>
    </source>
</evidence>
<comment type="caution">
    <text evidence="1">The sequence shown here is derived from an EMBL/GenBank/DDBJ whole genome shotgun (WGS) entry which is preliminary data.</text>
</comment>
<dbReference type="RefSeq" id="WP_149401829.1">
    <property type="nucleotide sequence ID" value="NZ_BIXY01000032.1"/>
</dbReference>
<dbReference type="OrthoDB" id="9816400at2"/>
<sequence length="220" mass="22785">MNWQLGREHPQTQQTLKNYLFLLAKMHVGALLLLAQKEKLPAPAFFVILLLMSEVAFAGEDHGYDVAVGHANGFFVALGVAGLDDGGDASFGGSLQETLKANPYVYADNDPVNNYDPDGRDCLPDALGSFFSAVGVIRGFQTTLSFTSKALGGPLGDDLASMVASGSEVGLSQGVTADMLDAAAVGATEASPVGIAIDGAILGGSLVLGIYSIIQTTQEC</sequence>
<dbReference type="Proteomes" id="UP000322530">
    <property type="component" value="Unassembled WGS sequence"/>
</dbReference>
<dbReference type="AlphaFoldDB" id="A0A5A5TBV9"/>
<organism evidence="1 2">
    <name type="scientific">Dictyobacter arantiisoli</name>
    <dbReference type="NCBI Taxonomy" id="2014874"/>
    <lineage>
        <taxon>Bacteria</taxon>
        <taxon>Bacillati</taxon>
        <taxon>Chloroflexota</taxon>
        <taxon>Ktedonobacteria</taxon>
        <taxon>Ktedonobacterales</taxon>
        <taxon>Dictyobacteraceae</taxon>
        <taxon>Dictyobacter</taxon>
    </lineage>
</organism>
<dbReference type="EMBL" id="BIXY01000032">
    <property type="protein sequence ID" value="GCF08858.1"/>
    <property type="molecule type" value="Genomic_DNA"/>
</dbReference>
<proteinExistence type="predicted"/>
<protein>
    <submittedName>
        <fullName evidence="1">Uncharacterized protein</fullName>
    </submittedName>
</protein>
<reference evidence="1 2" key="1">
    <citation type="submission" date="2019-01" db="EMBL/GenBank/DDBJ databases">
        <title>Draft genome sequence of Dictyobacter sp. Uno17.</title>
        <authorList>
            <person name="Wang C.M."/>
            <person name="Zheng Y."/>
            <person name="Sakai Y."/>
            <person name="Abe K."/>
            <person name="Yokota A."/>
            <person name="Yabe S."/>
        </authorList>
    </citation>
    <scope>NUCLEOTIDE SEQUENCE [LARGE SCALE GENOMIC DNA]</scope>
    <source>
        <strain evidence="1 2">Uno17</strain>
    </source>
</reference>
<gene>
    <name evidence="1" type="ORF">KDI_24220</name>
</gene>
<accession>A0A5A5TBV9</accession>
<keyword evidence="2" id="KW-1185">Reference proteome</keyword>
<evidence type="ECO:0000313" key="1">
    <source>
        <dbReference type="EMBL" id="GCF08858.1"/>
    </source>
</evidence>
<name>A0A5A5TBV9_9CHLR</name>